<dbReference type="Gene3D" id="3.30.2010.10">
    <property type="entry name" value="Metalloproteases ('zincins'), catalytic domain"/>
    <property type="match status" value="1"/>
</dbReference>
<dbReference type="STRING" id="599839.J4I902"/>
<evidence type="ECO:0000313" key="8">
    <source>
        <dbReference type="EMBL" id="CCM00306.1"/>
    </source>
</evidence>
<dbReference type="CDD" id="cd07331">
    <property type="entry name" value="M48C_Oma1_like"/>
    <property type="match status" value="1"/>
</dbReference>
<dbReference type="EMBL" id="HE796978">
    <property type="protein sequence ID" value="CCM00306.1"/>
    <property type="molecule type" value="Genomic_DNA"/>
</dbReference>
<organism evidence="8 9">
    <name type="scientific">Fibroporia radiculosa</name>
    <dbReference type="NCBI Taxonomy" id="599839"/>
    <lineage>
        <taxon>Eukaryota</taxon>
        <taxon>Fungi</taxon>
        <taxon>Dikarya</taxon>
        <taxon>Basidiomycota</taxon>
        <taxon>Agaricomycotina</taxon>
        <taxon>Agaricomycetes</taxon>
        <taxon>Polyporales</taxon>
        <taxon>Fibroporiaceae</taxon>
        <taxon>Fibroporia</taxon>
    </lineage>
</organism>
<comment type="similarity">
    <text evidence="6">Belongs to the peptidase M48 family.</text>
</comment>
<evidence type="ECO:0000256" key="6">
    <source>
        <dbReference type="RuleBase" id="RU003983"/>
    </source>
</evidence>
<evidence type="ECO:0000313" key="9">
    <source>
        <dbReference type="Proteomes" id="UP000006352"/>
    </source>
</evidence>
<dbReference type="InterPro" id="IPR051156">
    <property type="entry name" value="Mito/Outer_Membr_Metalloprot"/>
</dbReference>
<dbReference type="InParanoid" id="J4I902"/>
<gene>
    <name evidence="8" type="ORF">FIBRA_02336</name>
</gene>
<dbReference type="FunCoup" id="J4I902">
    <property type="interactions" value="114"/>
</dbReference>
<dbReference type="HOGENOM" id="CLU_029002_1_2_1"/>
<dbReference type="GeneID" id="24095217"/>
<dbReference type="PANTHER" id="PTHR22726:SF1">
    <property type="entry name" value="METALLOENDOPEPTIDASE OMA1, MITOCHONDRIAL"/>
    <property type="match status" value="1"/>
</dbReference>
<name>J4I902_9APHY</name>
<keyword evidence="3 6" id="KW-0378">Hydrolase</keyword>
<evidence type="ECO:0000256" key="3">
    <source>
        <dbReference type="ARBA" id="ARBA00022801"/>
    </source>
</evidence>
<dbReference type="Proteomes" id="UP000006352">
    <property type="component" value="Unassembled WGS sequence"/>
</dbReference>
<dbReference type="OrthoDB" id="7464992at2759"/>
<protein>
    <recommendedName>
        <fullName evidence="7">Peptidase M48 domain-containing protein</fullName>
    </recommendedName>
</protein>
<keyword evidence="2" id="KW-0479">Metal-binding</keyword>
<keyword evidence="4 6" id="KW-0862">Zinc</keyword>
<sequence>MFKLPQGLKILPSTRTCCGIFLRPRGPATSAFLRIPAQTISNPARQFSATHSWCGPRYVRFNVDQEHPFNVRKWDLGTRIVAAVVVGGGVYYVTQSLLPIYLFAICVRSLEKVPETGRWRFMDVNPKIEAKLAKVSYEELLSEYQGKILPEHHPLTRHVRRVVSRILEASNLGTLAFEKPGYLVTTGPSDDLWSTSTQTADTPPGAGGRVWNLLVVNDDRMVNAMASYGNIVVFTGILPIAKDEQGLAAILGHEIGHVVLRHNSERYSSMKVLLALATLLEIAGLDFGFARLLTSLLYDLPNSRTQELEGKLATVHADHVGLKLASRACFDPRAAPEMFTRLGKLEQSKGGIQIGFISTHPPSRQRVQQLEELLPEAYAIQAASPECGAIQDSLAAFRDTFARDSWRAADENVVWT</sequence>
<evidence type="ECO:0000256" key="1">
    <source>
        <dbReference type="ARBA" id="ARBA00022670"/>
    </source>
</evidence>
<keyword evidence="5 6" id="KW-0482">Metalloprotease</keyword>
<dbReference type="RefSeq" id="XP_012179589.1">
    <property type="nucleotide sequence ID" value="XM_012324199.1"/>
</dbReference>
<dbReference type="GO" id="GO:0005743">
    <property type="term" value="C:mitochondrial inner membrane"/>
    <property type="evidence" value="ECO:0007669"/>
    <property type="project" value="TreeGrafter"/>
</dbReference>
<dbReference type="GO" id="GO:0004222">
    <property type="term" value="F:metalloendopeptidase activity"/>
    <property type="evidence" value="ECO:0007669"/>
    <property type="project" value="InterPro"/>
</dbReference>
<dbReference type="Pfam" id="PF01435">
    <property type="entry name" value="Peptidase_M48"/>
    <property type="match status" value="1"/>
</dbReference>
<dbReference type="GO" id="GO:0046872">
    <property type="term" value="F:metal ion binding"/>
    <property type="evidence" value="ECO:0007669"/>
    <property type="project" value="UniProtKB-KW"/>
</dbReference>
<reference evidence="8 9" key="1">
    <citation type="journal article" date="2012" name="Appl. Environ. Microbiol.">
        <title>Short-read sequencing for genomic analysis of the brown rot fungus Fibroporia radiculosa.</title>
        <authorList>
            <person name="Tang J.D."/>
            <person name="Perkins A.D."/>
            <person name="Sonstegard T.S."/>
            <person name="Schroeder S.G."/>
            <person name="Burgess S.C."/>
            <person name="Diehl S.V."/>
        </authorList>
    </citation>
    <scope>NUCLEOTIDE SEQUENCE [LARGE SCALE GENOMIC DNA]</scope>
    <source>
        <strain evidence="8 9">TFFH 294</strain>
    </source>
</reference>
<evidence type="ECO:0000256" key="2">
    <source>
        <dbReference type="ARBA" id="ARBA00022723"/>
    </source>
</evidence>
<dbReference type="AlphaFoldDB" id="J4I902"/>
<comment type="cofactor">
    <cofactor evidence="6">
        <name>Zn(2+)</name>
        <dbReference type="ChEBI" id="CHEBI:29105"/>
    </cofactor>
    <text evidence="6">Binds 1 zinc ion per subunit.</text>
</comment>
<proteinExistence type="inferred from homology"/>
<dbReference type="GO" id="GO:0034982">
    <property type="term" value="P:mitochondrial protein processing"/>
    <property type="evidence" value="ECO:0007669"/>
    <property type="project" value="TreeGrafter"/>
</dbReference>
<feature type="domain" description="Peptidase M48" evidence="7">
    <location>
        <begin position="209"/>
        <end position="372"/>
    </location>
</feature>
<dbReference type="GO" id="GO:0006515">
    <property type="term" value="P:protein quality control for misfolded or incompletely synthesized proteins"/>
    <property type="evidence" value="ECO:0007669"/>
    <property type="project" value="TreeGrafter"/>
</dbReference>
<dbReference type="InterPro" id="IPR001915">
    <property type="entry name" value="Peptidase_M48"/>
</dbReference>
<evidence type="ECO:0000259" key="7">
    <source>
        <dbReference type="Pfam" id="PF01435"/>
    </source>
</evidence>
<dbReference type="PANTHER" id="PTHR22726">
    <property type="entry name" value="METALLOENDOPEPTIDASE OMA1"/>
    <property type="match status" value="1"/>
</dbReference>
<keyword evidence="1 6" id="KW-0645">Protease</keyword>
<evidence type="ECO:0000256" key="5">
    <source>
        <dbReference type="ARBA" id="ARBA00023049"/>
    </source>
</evidence>
<accession>J4I902</accession>
<evidence type="ECO:0000256" key="4">
    <source>
        <dbReference type="ARBA" id="ARBA00022833"/>
    </source>
</evidence>
<keyword evidence="9" id="KW-1185">Reference proteome</keyword>